<evidence type="ECO:0000313" key="2">
    <source>
        <dbReference type="Proteomes" id="UP001174677"/>
    </source>
</evidence>
<dbReference type="Proteomes" id="UP001174677">
    <property type="component" value="Chromosome 14"/>
</dbReference>
<evidence type="ECO:0008006" key="3">
    <source>
        <dbReference type="Google" id="ProtNLM"/>
    </source>
</evidence>
<gene>
    <name evidence="1" type="ORF">P3X46_025579</name>
</gene>
<accession>A0ABQ9L729</accession>
<dbReference type="PANTHER" id="PTHR32166:SF88">
    <property type="entry name" value="HAT TRANSPOSON SUPERFAMILY"/>
    <property type="match status" value="1"/>
</dbReference>
<comment type="caution">
    <text evidence="1">The sequence shown here is derived from an EMBL/GenBank/DDBJ whole genome shotgun (WGS) entry which is preliminary data.</text>
</comment>
<evidence type="ECO:0000313" key="1">
    <source>
        <dbReference type="EMBL" id="KAJ9160148.1"/>
    </source>
</evidence>
<protein>
    <recommendedName>
        <fullName evidence="3">DUF659 domain-containing protein</fullName>
    </recommendedName>
</protein>
<organism evidence="1 2">
    <name type="scientific">Hevea brasiliensis</name>
    <name type="common">Para rubber tree</name>
    <name type="synonym">Siphonia brasiliensis</name>
    <dbReference type="NCBI Taxonomy" id="3981"/>
    <lineage>
        <taxon>Eukaryota</taxon>
        <taxon>Viridiplantae</taxon>
        <taxon>Streptophyta</taxon>
        <taxon>Embryophyta</taxon>
        <taxon>Tracheophyta</taxon>
        <taxon>Spermatophyta</taxon>
        <taxon>Magnoliopsida</taxon>
        <taxon>eudicotyledons</taxon>
        <taxon>Gunneridae</taxon>
        <taxon>Pentapetalae</taxon>
        <taxon>rosids</taxon>
        <taxon>fabids</taxon>
        <taxon>Malpighiales</taxon>
        <taxon>Euphorbiaceae</taxon>
        <taxon>Crotonoideae</taxon>
        <taxon>Micrandreae</taxon>
        <taxon>Hevea</taxon>
    </lineage>
</organism>
<reference evidence="1" key="1">
    <citation type="journal article" date="2023" name="Plant Biotechnol. J.">
        <title>Chromosome-level wild Hevea brasiliensis genome provides new tools for genomic-assisted breeding and valuable loci to elevate rubber yield.</title>
        <authorList>
            <person name="Cheng H."/>
            <person name="Song X."/>
            <person name="Hu Y."/>
            <person name="Wu T."/>
            <person name="Yang Q."/>
            <person name="An Z."/>
            <person name="Feng S."/>
            <person name="Deng Z."/>
            <person name="Wu W."/>
            <person name="Zeng X."/>
            <person name="Tu M."/>
            <person name="Wang X."/>
            <person name="Huang H."/>
        </authorList>
    </citation>
    <scope>NUCLEOTIDE SEQUENCE</scope>
    <source>
        <strain evidence="1">MT/VB/25A 57/8</strain>
    </source>
</reference>
<dbReference type="PANTHER" id="PTHR32166">
    <property type="entry name" value="OSJNBA0013A04.12 PROTEIN"/>
    <property type="match status" value="1"/>
</dbReference>
<proteinExistence type="predicted"/>
<name>A0ABQ9L729_HEVBR</name>
<keyword evidence="2" id="KW-1185">Reference proteome</keyword>
<dbReference type="EMBL" id="JARPOI010000014">
    <property type="protein sequence ID" value="KAJ9160148.1"/>
    <property type="molecule type" value="Genomic_DNA"/>
</dbReference>
<sequence length="376" mass="42583">MDSNLEPIPITSQKHDPAWKHCQMFKNGESSSSVCTVAKFLRRTLRVKRVMRLFVYEFLLMLGLDATKFEWSCIYFQPMVDAITLGELEVGVPLYHDIGGSILKNSVEEVKTDFDKQRAMAQEVGSTHILQVRTRTQEQFIVVGRRLSDIFPTLYWAPCAAHLIEQAKSITRFVYNDNVALNMVERYTFGNDIHPLQAMATSQEWIDSPYAKEPGGLEMLDLLSNRSFWSSCILIAHLTNPLLRLLRIVSGNKRLAMGDVNSAYGGSCPNLVRLAISILSQTCILIGRKQNQFPVEQIHDIKNCVERQCFGGLDQEKDLISEDYANSDWMALDPPCANTRLLGPSHDEVEELGAGFDDYEILNRVKDTVENNVEDN</sequence>